<comment type="function">
    <text evidence="9">Plays a key role in early steps of protein N-linked glycosylation by being involved in the conversion of polyprenol into dolichol. Acts as a polyprenal reductase that mediates the reduction of polyprenal into dolichal in a NADP-dependent mechanism. Dolichols are required for the synthesis of dolichol-linked monosaccharides and the oligosaccharide precursor used for N-glycosylation.</text>
</comment>
<comment type="catalytic activity">
    <reaction evidence="8 9">
        <text>a di-trans,poly-cis-dolichal + NADP(+) = a di-trans,poly-cis-polyprenal + NADPH + H(+)</text>
        <dbReference type="Rhea" id="RHEA:80727"/>
        <dbReference type="Rhea" id="RHEA-COMP:19536"/>
        <dbReference type="Rhea" id="RHEA-COMP:19537"/>
        <dbReference type="ChEBI" id="CHEBI:15378"/>
        <dbReference type="ChEBI" id="CHEBI:57783"/>
        <dbReference type="ChEBI" id="CHEBI:58349"/>
        <dbReference type="ChEBI" id="CHEBI:231623"/>
        <dbReference type="ChEBI" id="CHEBI:231637"/>
        <dbReference type="EC" id="1.3.1.94"/>
    </reaction>
    <physiologicalReaction direction="right-to-left" evidence="8 9">
        <dbReference type="Rhea" id="RHEA:80729"/>
    </physiologicalReaction>
</comment>
<name>A0A8K0GFP0_IGNLU</name>
<dbReference type="GO" id="GO:0003865">
    <property type="term" value="F:3-oxo-5-alpha-steroid 4-dehydrogenase activity"/>
    <property type="evidence" value="ECO:0007669"/>
    <property type="project" value="TreeGrafter"/>
</dbReference>
<evidence type="ECO:0000256" key="2">
    <source>
        <dbReference type="ARBA" id="ARBA00012522"/>
    </source>
</evidence>
<evidence type="ECO:0000313" key="12">
    <source>
        <dbReference type="Proteomes" id="UP000801492"/>
    </source>
</evidence>
<gene>
    <name evidence="11" type="ORF">ILUMI_06146</name>
</gene>
<comment type="pathway">
    <text evidence="9">Protein modification; protein glycosylation.</text>
</comment>
<dbReference type="PANTHER" id="PTHR14624:SF0">
    <property type="entry name" value="POLYPRENOL REDUCTASE"/>
    <property type="match status" value="1"/>
</dbReference>
<dbReference type="AlphaFoldDB" id="A0A8K0GFP0"/>
<dbReference type="PANTHER" id="PTHR14624">
    <property type="entry name" value="DFG10 PROTEIN"/>
    <property type="match status" value="1"/>
</dbReference>
<feature type="transmembrane region" description="Helical" evidence="9">
    <location>
        <begin position="62"/>
        <end position="83"/>
    </location>
</feature>
<accession>A0A8K0GFP0</accession>
<evidence type="ECO:0000256" key="9">
    <source>
        <dbReference type="RuleBase" id="RU367081"/>
    </source>
</evidence>
<dbReference type="InterPro" id="IPR039698">
    <property type="entry name" value="Dfg10/SRD5A3"/>
</dbReference>
<dbReference type="GO" id="GO:0160198">
    <property type="term" value="F:polyprenal reductase activity"/>
    <property type="evidence" value="ECO:0007669"/>
    <property type="project" value="UniProtKB-EC"/>
</dbReference>
<dbReference type="PROSITE" id="PS50244">
    <property type="entry name" value="S5A_REDUCTASE"/>
    <property type="match status" value="1"/>
</dbReference>
<keyword evidence="9" id="KW-0256">Endoplasmic reticulum</keyword>
<proteinExistence type="inferred from homology"/>
<evidence type="ECO:0000259" key="10">
    <source>
        <dbReference type="Pfam" id="PF02544"/>
    </source>
</evidence>
<evidence type="ECO:0000256" key="5">
    <source>
        <dbReference type="ARBA" id="ARBA00023136"/>
    </source>
</evidence>
<feature type="transmembrane region" description="Helical" evidence="9">
    <location>
        <begin position="6"/>
        <end position="25"/>
    </location>
</feature>
<evidence type="ECO:0000256" key="7">
    <source>
        <dbReference type="ARBA" id="ARBA00047186"/>
    </source>
</evidence>
<comment type="caution">
    <text evidence="11">The sequence shown here is derived from an EMBL/GenBank/DDBJ whole genome shotgun (WGS) entry which is preliminary data.</text>
</comment>
<dbReference type="GO" id="GO:0005789">
    <property type="term" value="C:endoplasmic reticulum membrane"/>
    <property type="evidence" value="ECO:0007669"/>
    <property type="project" value="UniProtKB-SubCell"/>
</dbReference>
<dbReference type="Pfam" id="PF02544">
    <property type="entry name" value="Steroid_dh"/>
    <property type="match status" value="1"/>
</dbReference>
<dbReference type="GO" id="GO:0102389">
    <property type="term" value="F:polyprenol reductase activity"/>
    <property type="evidence" value="ECO:0007669"/>
    <property type="project" value="UniProtKB-UniRule"/>
</dbReference>
<feature type="transmembrane region" description="Helical" evidence="9">
    <location>
        <begin position="261"/>
        <end position="283"/>
    </location>
</feature>
<comment type="similarity">
    <text evidence="6 9">Belongs to the steroid 5-alpha reductase family. Polyprenal reductase subfamily.</text>
</comment>
<sequence>MNYIQLYFSSIITVLIVLGILINKFEKYTPVYVKNLFHYGKTSTKSKHKLLIEVPKSWFKHFYVYSSLLSTFMLVLVVLKRVYSIVPFNSLVVDIFEFLSSSARFYNVSETSATLALFLYTLHSYRRFYETHFISIFGKNSKMNVLHYLSGFSNFSAAVFAILLETTIFSRNAKAIIASHWTDLEIIDIIASILFLWASWKQYRLGIILANLRKNEKGFIVTQGHKLPKGDWFDYVSSPHLLAEILIYIALTTILRKNGTWMYLFVWVICNQIECALLTHWWYQDTFKDMPKQRKAIIPFIY</sequence>
<dbReference type="Proteomes" id="UP000801492">
    <property type="component" value="Unassembled WGS sequence"/>
</dbReference>
<evidence type="ECO:0000313" key="11">
    <source>
        <dbReference type="EMBL" id="KAF2900042.1"/>
    </source>
</evidence>
<evidence type="ECO:0000256" key="1">
    <source>
        <dbReference type="ARBA" id="ARBA00004127"/>
    </source>
</evidence>
<reference evidence="11" key="1">
    <citation type="submission" date="2019-08" db="EMBL/GenBank/DDBJ databases">
        <title>The genome of the North American firefly Photinus pyralis.</title>
        <authorList>
            <consortium name="Photinus pyralis genome working group"/>
            <person name="Fallon T.R."/>
            <person name="Sander Lower S.E."/>
            <person name="Weng J.-K."/>
        </authorList>
    </citation>
    <scope>NUCLEOTIDE SEQUENCE</scope>
    <source>
        <strain evidence="11">TRF0915ILg1</strain>
        <tissue evidence="11">Whole body</tissue>
    </source>
</reference>
<keyword evidence="12" id="KW-1185">Reference proteome</keyword>
<feature type="transmembrane region" description="Helical" evidence="9">
    <location>
        <begin position="145"/>
        <end position="169"/>
    </location>
</feature>
<keyword evidence="4 9" id="KW-1133">Transmembrane helix</keyword>
<dbReference type="OrthoDB" id="5788137at2759"/>
<keyword evidence="9" id="KW-0521">NADP</keyword>
<evidence type="ECO:0000256" key="3">
    <source>
        <dbReference type="ARBA" id="ARBA00022692"/>
    </source>
</evidence>
<keyword evidence="5 9" id="KW-0472">Membrane</keyword>
<dbReference type="EMBL" id="VTPC01002438">
    <property type="protein sequence ID" value="KAF2900042.1"/>
    <property type="molecule type" value="Genomic_DNA"/>
</dbReference>
<evidence type="ECO:0000256" key="6">
    <source>
        <dbReference type="ARBA" id="ARBA00046320"/>
    </source>
</evidence>
<organism evidence="11 12">
    <name type="scientific">Ignelater luminosus</name>
    <name type="common">Cucubano</name>
    <name type="synonym">Pyrophorus luminosus</name>
    <dbReference type="NCBI Taxonomy" id="2038154"/>
    <lineage>
        <taxon>Eukaryota</taxon>
        <taxon>Metazoa</taxon>
        <taxon>Ecdysozoa</taxon>
        <taxon>Arthropoda</taxon>
        <taxon>Hexapoda</taxon>
        <taxon>Insecta</taxon>
        <taxon>Pterygota</taxon>
        <taxon>Neoptera</taxon>
        <taxon>Endopterygota</taxon>
        <taxon>Coleoptera</taxon>
        <taxon>Polyphaga</taxon>
        <taxon>Elateriformia</taxon>
        <taxon>Elateroidea</taxon>
        <taxon>Elateridae</taxon>
        <taxon>Agrypninae</taxon>
        <taxon>Pyrophorini</taxon>
        <taxon>Ignelater</taxon>
    </lineage>
</organism>
<protein>
    <recommendedName>
        <fullName evidence="7 9">Polyprenal reductase</fullName>
        <ecNumber evidence="2 9">1.3.1.94</ecNumber>
    </recommendedName>
</protein>
<dbReference type="GO" id="GO:0016095">
    <property type="term" value="P:polyprenol catabolic process"/>
    <property type="evidence" value="ECO:0007669"/>
    <property type="project" value="UniProtKB-UniRule"/>
</dbReference>
<evidence type="ECO:0000256" key="4">
    <source>
        <dbReference type="ARBA" id="ARBA00022989"/>
    </source>
</evidence>
<keyword evidence="3 9" id="KW-0812">Transmembrane</keyword>
<keyword evidence="9" id="KW-0560">Oxidoreductase</keyword>
<feature type="transmembrane region" description="Helical" evidence="9">
    <location>
        <begin position="103"/>
        <end position="125"/>
    </location>
</feature>
<dbReference type="InterPro" id="IPR001104">
    <property type="entry name" value="3-oxo-5_a-steroid_4-DH_C"/>
</dbReference>
<dbReference type="GO" id="GO:0006488">
    <property type="term" value="P:dolichol-linked oligosaccharide biosynthetic process"/>
    <property type="evidence" value="ECO:0007669"/>
    <property type="project" value="UniProtKB-UniRule"/>
</dbReference>
<evidence type="ECO:0000256" key="8">
    <source>
        <dbReference type="ARBA" id="ARBA00049427"/>
    </source>
</evidence>
<dbReference type="UniPathway" id="UPA00378"/>
<feature type="domain" description="3-oxo-5-alpha-steroid 4-dehydrogenase C-terminal" evidence="10">
    <location>
        <begin position="178"/>
        <end position="302"/>
    </location>
</feature>
<comment type="subcellular location">
    <subcellularLocation>
        <location evidence="1">Endomembrane system</location>
        <topology evidence="1">Multi-pass membrane protein</topology>
    </subcellularLocation>
    <subcellularLocation>
        <location evidence="9">Endoplasmic reticulum membrane</location>
    </subcellularLocation>
</comment>
<dbReference type="EC" id="1.3.1.94" evidence="2 9"/>